<proteinExistence type="predicted"/>
<name>V5YPW4_9BURK</name>
<dbReference type="AlphaFoldDB" id="V5YPW4"/>
<keyword evidence="1" id="KW-0614">Plasmid</keyword>
<sequence length="150" mass="16835">MDLAQYNAQARDLFGRLLCNGRNPLATDIRAGVQEASTQIDRNGTAWDIRRVARITQIEPLGSEDFALCIPVTLWKLRAQIRQPPRGLLGEHRIVKNTGRYPFATMIDGKVHHILNTPCTTSFKCLVRRGAGILRACGWLCFALIHDNLL</sequence>
<protein>
    <submittedName>
        <fullName evidence="1">Uncharacterized protein</fullName>
    </submittedName>
</protein>
<reference evidence="1" key="2">
    <citation type="submission" date="2024-06" db="EMBL/GenBank/DDBJ databases">
        <authorList>
            <person name="Sakai Y."/>
            <person name="Fujii T."/>
        </authorList>
    </citation>
    <scope>NUCLEOTIDE SEQUENCE</scope>
    <source>
        <strain evidence="1">M701</strain>
        <plasmid evidence="1">pM7012</plasmid>
    </source>
</reference>
<reference evidence="1" key="1">
    <citation type="journal article" date="2014" name="Microbiology">
        <title>A 2,4-dichlorophenoxyacetic acid degradation plasmid pM7012 discloses distribution of an unclassified megaplasmid group across bacterial species.</title>
        <authorList>
            <person name="Sakai Y."/>
            <person name="Ogawa N."/>
            <person name="Shimomura Y."/>
            <person name="Fujii T."/>
        </authorList>
    </citation>
    <scope>NUCLEOTIDE SEQUENCE</scope>
    <source>
        <strain evidence="1">M701</strain>
    </source>
</reference>
<organism evidence="1">
    <name type="scientific">Burkholderia sp. M701</name>
    <dbReference type="NCBI Taxonomy" id="326454"/>
    <lineage>
        <taxon>Bacteria</taxon>
        <taxon>Pseudomonadati</taxon>
        <taxon>Pseudomonadota</taxon>
        <taxon>Betaproteobacteria</taxon>
        <taxon>Burkholderiales</taxon>
        <taxon>Burkholderiaceae</taxon>
        <taxon>Burkholderia</taxon>
    </lineage>
</organism>
<geneLocation type="plasmid" evidence="1">
    <name>pM7012</name>
</geneLocation>
<evidence type="ECO:0000313" key="1">
    <source>
        <dbReference type="EMBL" id="BAO18951.1"/>
    </source>
</evidence>
<dbReference type="EMBL" id="AB853026">
    <property type="protein sequence ID" value="BAO18951.1"/>
    <property type="molecule type" value="Genomic_DNA"/>
</dbReference>
<accession>V5YPW4</accession>